<gene>
    <name evidence="1" type="ORF">PRUB_b0639</name>
</gene>
<dbReference type="EMBL" id="AHCD03000044">
    <property type="protein sequence ID" value="KAF7781428.1"/>
    <property type="molecule type" value="Genomic_DNA"/>
</dbReference>
<accession>A0A8T0C2F2</accession>
<reference evidence="1 2" key="1">
    <citation type="journal article" date="2012" name="J. Bacteriol.">
        <title>Genome sequence of the cycloprodigiosin-producing bacterial strain Pseudoalteromonas rubra ATCC 29570(T).</title>
        <authorList>
            <person name="Xie B.B."/>
            <person name="Shu Y.L."/>
            <person name="Qin Q.L."/>
            <person name="Rong J.C."/>
            <person name="Zhang X.Y."/>
            <person name="Chen X.L."/>
            <person name="Zhou B.C."/>
            <person name="Zhang Y.Z."/>
        </authorList>
    </citation>
    <scope>NUCLEOTIDE SEQUENCE [LARGE SCALE GENOMIC DNA]</scope>
    <source>
        <strain evidence="1 2">DSM 6842</strain>
    </source>
</reference>
<name>A0A8T0C2F2_9GAMM</name>
<protein>
    <submittedName>
        <fullName evidence="1">Uncharacterized protein</fullName>
    </submittedName>
</protein>
<dbReference type="AlphaFoldDB" id="A0A8T0C2F2"/>
<evidence type="ECO:0000313" key="1">
    <source>
        <dbReference type="EMBL" id="KAF7781428.1"/>
    </source>
</evidence>
<proteinExistence type="predicted"/>
<comment type="caution">
    <text evidence="1">The sequence shown here is derived from an EMBL/GenBank/DDBJ whole genome shotgun (WGS) entry which is preliminary data.</text>
</comment>
<evidence type="ECO:0000313" key="2">
    <source>
        <dbReference type="Proteomes" id="UP000016480"/>
    </source>
</evidence>
<organism evidence="1 2">
    <name type="scientific">Pseudoalteromonas rubra</name>
    <dbReference type="NCBI Taxonomy" id="43658"/>
    <lineage>
        <taxon>Bacteria</taxon>
        <taxon>Pseudomonadati</taxon>
        <taxon>Pseudomonadota</taxon>
        <taxon>Gammaproteobacteria</taxon>
        <taxon>Alteromonadales</taxon>
        <taxon>Pseudoalteromonadaceae</taxon>
        <taxon>Pseudoalteromonas</taxon>
    </lineage>
</organism>
<dbReference type="Proteomes" id="UP000016480">
    <property type="component" value="Unassembled WGS sequence"/>
</dbReference>
<sequence>MAFNLVSKLYTQGMQFYIKVRNDSSSDYVAFLGNDPINNSIL</sequence>